<dbReference type="SUPFAM" id="SSF56436">
    <property type="entry name" value="C-type lectin-like"/>
    <property type="match status" value="1"/>
</dbReference>
<evidence type="ECO:0000313" key="4">
    <source>
        <dbReference type="Proteomes" id="UP000694380"/>
    </source>
</evidence>
<dbReference type="AlphaFoldDB" id="A0A8C3H769"/>
<dbReference type="PROSITE" id="PS00615">
    <property type="entry name" value="C_TYPE_LECTIN_1"/>
    <property type="match status" value="1"/>
</dbReference>
<name>A0A8C3H769_CHRPI</name>
<dbReference type="Ensembl" id="ENSCPBT00000006941.1">
    <property type="protein sequence ID" value="ENSCPBP00000005723.1"/>
    <property type="gene ID" value="ENSCPBG00000004571.1"/>
</dbReference>
<evidence type="ECO:0000313" key="3">
    <source>
        <dbReference type="Ensembl" id="ENSCPBP00000005723.1"/>
    </source>
</evidence>
<accession>A0A8C3H769</accession>
<reference evidence="3" key="2">
    <citation type="submission" date="2025-09" db="UniProtKB">
        <authorList>
            <consortium name="Ensembl"/>
        </authorList>
    </citation>
    <scope>IDENTIFICATION</scope>
</reference>
<dbReference type="InterPro" id="IPR018378">
    <property type="entry name" value="C-type_lectin_CS"/>
</dbReference>
<dbReference type="GeneTree" id="ENSGT00950000186397"/>
<keyword evidence="4" id="KW-1185">Reference proteome</keyword>
<keyword evidence="1" id="KW-1015">Disulfide bond</keyword>
<dbReference type="Gene3D" id="3.10.100.10">
    <property type="entry name" value="Mannose-Binding Protein A, subunit A"/>
    <property type="match status" value="1"/>
</dbReference>
<dbReference type="InterPro" id="IPR016187">
    <property type="entry name" value="CTDL_fold"/>
</dbReference>
<protein>
    <recommendedName>
        <fullName evidence="2">C-type lectin domain-containing protein</fullName>
    </recommendedName>
</protein>
<reference evidence="3" key="1">
    <citation type="submission" date="2025-08" db="UniProtKB">
        <authorList>
            <consortium name="Ensembl"/>
        </authorList>
    </citation>
    <scope>IDENTIFICATION</scope>
</reference>
<dbReference type="PROSITE" id="PS50041">
    <property type="entry name" value="C_TYPE_LECTIN_2"/>
    <property type="match status" value="1"/>
</dbReference>
<organism evidence="3 4">
    <name type="scientific">Chrysemys picta bellii</name>
    <name type="common">Western painted turtle</name>
    <name type="synonym">Emys bellii</name>
    <dbReference type="NCBI Taxonomy" id="8478"/>
    <lineage>
        <taxon>Eukaryota</taxon>
        <taxon>Metazoa</taxon>
        <taxon>Chordata</taxon>
        <taxon>Craniata</taxon>
        <taxon>Vertebrata</taxon>
        <taxon>Euteleostomi</taxon>
        <taxon>Archelosauria</taxon>
        <taxon>Testudinata</taxon>
        <taxon>Testudines</taxon>
        <taxon>Cryptodira</taxon>
        <taxon>Durocryptodira</taxon>
        <taxon>Testudinoidea</taxon>
        <taxon>Emydidae</taxon>
        <taxon>Chrysemys</taxon>
    </lineage>
</organism>
<evidence type="ECO:0000259" key="2">
    <source>
        <dbReference type="PROSITE" id="PS50041"/>
    </source>
</evidence>
<dbReference type="Pfam" id="PF00059">
    <property type="entry name" value="Lectin_C"/>
    <property type="match status" value="1"/>
</dbReference>
<evidence type="ECO:0000256" key="1">
    <source>
        <dbReference type="ARBA" id="ARBA00023157"/>
    </source>
</evidence>
<dbReference type="InterPro" id="IPR001304">
    <property type="entry name" value="C-type_lectin-like"/>
</dbReference>
<dbReference type="InterPro" id="IPR016186">
    <property type="entry name" value="C-type_lectin-like/link_sf"/>
</dbReference>
<dbReference type="Proteomes" id="UP000694380">
    <property type="component" value="Unplaced"/>
</dbReference>
<sequence length="65" mass="7384">MSSGIGCGSPLRQITSLICRFWAPNVPNNYDCVHTEPSKRNLWNDNKCTRHFRWICKQAHGPAGL</sequence>
<proteinExistence type="predicted"/>
<feature type="domain" description="C-type lectin" evidence="2">
    <location>
        <begin position="22"/>
        <end position="57"/>
    </location>
</feature>